<protein>
    <recommendedName>
        <fullName evidence="3">Yeast cell wall synthesis Kre9/Knh1-like N-terminal domain-containing protein</fullName>
    </recommendedName>
</protein>
<dbReference type="InterPro" id="IPR018466">
    <property type="entry name" value="Kre9/Knh1-like_N"/>
</dbReference>
<reference evidence="4 5" key="1">
    <citation type="submission" date="2015-02" db="EMBL/GenBank/DDBJ databases">
        <authorList>
            <person name="Chooi Y.-H."/>
        </authorList>
    </citation>
    <scope>NUCLEOTIDE SEQUENCE [LARGE SCALE GENOMIC DNA]</scope>
    <source>
        <strain evidence="4">E3</strain>
    </source>
</reference>
<evidence type="ECO:0000313" key="5">
    <source>
        <dbReference type="Proteomes" id="UP000039324"/>
    </source>
</evidence>
<sequence>MHGSLTAVSSICLLGQVVVVVATAASISIVTPTSATIQAGSALNVTYAASAVDKVDILLYQGGDVRDVLAQALPTSTTTFVHNLATDVQTGPGYAIVVRSTDLSVSVRSPSFGVAGPLLLDDIPGGVARASDIVPITWTSTISDPVVVDVLAAWSSNVVAVVGATTADQGAIAWSVPATSLAPATAAYQIRIRSTTRPAISNTGNPFTVLATLIVETPTATDSWSLSSTRTITWNGGLEAGPVTIQVTRNGQRVRTLTTSAPNTGRYVWRIDPTLPVGPLYAIVVQPTGQPGRAATSAPFNLIADTVIT</sequence>
<dbReference type="Pfam" id="PF10342">
    <property type="entry name" value="Kre9_KNH"/>
    <property type="match status" value="1"/>
</dbReference>
<evidence type="ECO:0000259" key="3">
    <source>
        <dbReference type="Pfam" id="PF10342"/>
    </source>
</evidence>
<gene>
    <name evidence="4" type="ORF">PBRA_003900</name>
</gene>
<feature type="chain" id="PRO_5005193232" description="Yeast cell wall synthesis Kre9/Knh1-like N-terminal domain-containing protein" evidence="2">
    <location>
        <begin position="25"/>
        <end position="309"/>
    </location>
</feature>
<dbReference type="AlphaFoldDB" id="A0A0G4IIY9"/>
<evidence type="ECO:0000256" key="1">
    <source>
        <dbReference type="ARBA" id="ARBA00022729"/>
    </source>
</evidence>
<proteinExistence type="predicted"/>
<keyword evidence="1 2" id="KW-0732">Signal</keyword>
<accession>A0A0G4IIY9</accession>
<evidence type="ECO:0000313" key="4">
    <source>
        <dbReference type="EMBL" id="CEO95134.1"/>
    </source>
</evidence>
<evidence type="ECO:0000256" key="2">
    <source>
        <dbReference type="SAM" id="SignalP"/>
    </source>
</evidence>
<name>A0A0G4IIY9_PLABS</name>
<feature type="domain" description="Yeast cell wall synthesis Kre9/Knh1-like N-terminal" evidence="3">
    <location>
        <begin position="217"/>
        <end position="301"/>
    </location>
</feature>
<organism evidence="4 5">
    <name type="scientific">Plasmodiophora brassicae</name>
    <name type="common">Clubroot disease agent</name>
    <dbReference type="NCBI Taxonomy" id="37360"/>
    <lineage>
        <taxon>Eukaryota</taxon>
        <taxon>Sar</taxon>
        <taxon>Rhizaria</taxon>
        <taxon>Endomyxa</taxon>
        <taxon>Phytomyxea</taxon>
        <taxon>Plasmodiophorida</taxon>
        <taxon>Plasmodiophoridae</taxon>
        <taxon>Plasmodiophora</taxon>
    </lineage>
</organism>
<dbReference type="Proteomes" id="UP000039324">
    <property type="component" value="Unassembled WGS sequence"/>
</dbReference>
<keyword evidence="5" id="KW-1185">Reference proteome</keyword>
<dbReference type="EMBL" id="CDSF01000013">
    <property type="protein sequence ID" value="CEO95134.1"/>
    <property type="molecule type" value="Genomic_DNA"/>
</dbReference>
<feature type="signal peptide" evidence="2">
    <location>
        <begin position="1"/>
        <end position="24"/>
    </location>
</feature>